<dbReference type="FunFam" id="1.20.190.50:FF:000006">
    <property type="entry name" value="Nuclear pore complex protein"/>
    <property type="match status" value="1"/>
</dbReference>
<dbReference type="GO" id="GO:0031080">
    <property type="term" value="C:nuclear pore outer ring"/>
    <property type="evidence" value="ECO:0007669"/>
    <property type="project" value="TreeGrafter"/>
</dbReference>
<gene>
    <name evidence="9" type="ORF">Tsubulata_020226</name>
</gene>
<dbReference type="Gene3D" id="1.20.190.50">
    <property type="match status" value="1"/>
</dbReference>
<keyword evidence="10" id="KW-1185">Reference proteome</keyword>
<accession>A0A9Q0FZV5</accession>
<comment type="similarity">
    <text evidence="7">Belongs to the nucleoporin Nup84/Nup107 family.</text>
</comment>
<evidence type="ECO:0000256" key="2">
    <source>
        <dbReference type="ARBA" id="ARBA00022816"/>
    </source>
</evidence>
<dbReference type="GO" id="GO:0006606">
    <property type="term" value="P:protein import into nucleus"/>
    <property type="evidence" value="ECO:0007669"/>
    <property type="project" value="TreeGrafter"/>
</dbReference>
<feature type="region of interest" description="Disordered" evidence="8">
    <location>
        <begin position="1"/>
        <end position="46"/>
    </location>
</feature>
<dbReference type="AlphaFoldDB" id="A0A9Q0FZV5"/>
<protein>
    <recommendedName>
        <fullName evidence="7">Nuclear pore complex protein</fullName>
    </recommendedName>
</protein>
<feature type="compositionally biased region" description="Polar residues" evidence="8">
    <location>
        <begin position="33"/>
        <end position="45"/>
    </location>
</feature>
<sequence>MDSEMEEASPNYLDPEDLSTRAQYRRYGKRHSISSASPHQDSPTNVALLLENFKEEAYALDGDHLEATPPRTQHSKRRSSTDSRSFLDADLGVDSVRRLGSESLKQCKIEDESLADTGDSVFKMFASLFDTAMQGLMPIPDLILKFESSCRDASEAIRYGSNSPSTSHLEACQFVVNDHTAQLCLRIVQWLEGLASKALDLESKVRGSYVGTYLPNSGIWHHTQRLLKKGASSTNTVHHLDFDAPTREHANQLPDDKKQDESLLEDVWTLLRAGRLEKACDLCRSAGQSWRAATLCPFGGLDLVPSVEALEKNGKNRMLQAIELESGIGHQWRLWKWASFSASEKIAEQNGGKYEVAVYASQCSNLKRMLPICTDWESACWALAKSWLDVQVDLELARSQPGRMELLKSYGDGIGGSPGSLDIASHSAAGPENWPLQVLNQQPRNLSALLQKLHSGEMVNEAVTRGCKEQQRKIEMELMLGNISHLLDMLWPHGDPQMIRFGAHLVLVLRYLLPEEIEDSFREKLMTVGDLILHMYAMFLFSKQHEELVGIYASQLARHRCIDLFVHMMELRLNSSVLVKYKIFVSAMEFLPFSSVDDSKGSFEEIIERVLSRSREIKVGKYDKSSEVAEQHRLQSLQKAMVIQWLCFTPPSTIPKVKDVSAKLLLRALMHSNILFREFALISMWRVPAMPIGAHQLLSLLAEPLKQLSEMPDTLEDFVSENLKEFQDWREYYSCDAHYRNWLKIKLENEEVPPDELSVEEKQRVILAAKETLDSSLSLLLRKENLWLDYIEDHTYEADVPLFLELHATAMLCLPSGECLQPDANICTALMSALYSSVSEEVVLHRQLMVNVAISTKDNYCIEVVLRCLAVQGDGLGSRQVNDGGLLGAVIAAGFKGELARFQAGVTMEISRLDAWYLSAEGSLEGPATYIVRGLCRMCCLPEITLRCMQFLSNKYLLPPHPQKKKSQVSVSLVELGDPPETHDELIELVASSETGFLQLFSQQQLQEFLLFEREYSICKMELQESNLS</sequence>
<dbReference type="Proteomes" id="UP001141552">
    <property type="component" value="Unassembled WGS sequence"/>
</dbReference>
<evidence type="ECO:0000256" key="3">
    <source>
        <dbReference type="ARBA" id="ARBA00022927"/>
    </source>
</evidence>
<comment type="subunit">
    <text evidence="7">Part of the nuclear pore complex (NPC).</text>
</comment>
<evidence type="ECO:0000256" key="4">
    <source>
        <dbReference type="ARBA" id="ARBA00023010"/>
    </source>
</evidence>
<keyword evidence="7" id="KW-0472">Membrane</keyword>
<feature type="region of interest" description="Disordered" evidence="8">
    <location>
        <begin position="62"/>
        <end position="84"/>
    </location>
</feature>
<dbReference type="Gene3D" id="1.10.3450.20">
    <property type="match status" value="1"/>
</dbReference>
<evidence type="ECO:0000256" key="6">
    <source>
        <dbReference type="ARBA" id="ARBA00023242"/>
    </source>
</evidence>
<reference evidence="9" key="1">
    <citation type="submission" date="2022-02" db="EMBL/GenBank/DDBJ databases">
        <authorList>
            <person name="Henning P.M."/>
            <person name="McCubbin A.G."/>
            <person name="Shore J.S."/>
        </authorList>
    </citation>
    <scope>NUCLEOTIDE SEQUENCE</scope>
    <source>
        <strain evidence="9">F60SS</strain>
        <tissue evidence="9">Leaves</tissue>
    </source>
</reference>
<evidence type="ECO:0000313" key="10">
    <source>
        <dbReference type="Proteomes" id="UP001141552"/>
    </source>
</evidence>
<keyword evidence="6 7" id="KW-0539">Nucleus</keyword>
<dbReference type="GO" id="GO:0000973">
    <property type="term" value="P:post-transcriptional tethering of RNA polymerase II gene DNA at nuclear periphery"/>
    <property type="evidence" value="ECO:0007669"/>
    <property type="project" value="TreeGrafter"/>
</dbReference>
<dbReference type="EMBL" id="JAKUCV010003270">
    <property type="protein sequence ID" value="KAJ4839587.1"/>
    <property type="molecule type" value="Genomic_DNA"/>
</dbReference>
<organism evidence="9 10">
    <name type="scientific">Turnera subulata</name>
    <dbReference type="NCBI Taxonomy" id="218843"/>
    <lineage>
        <taxon>Eukaryota</taxon>
        <taxon>Viridiplantae</taxon>
        <taxon>Streptophyta</taxon>
        <taxon>Embryophyta</taxon>
        <taxon>Tracheophyta</taxon>
        <taxon>Spermatophyta</taxon>
        <taxon>Magnoliopsida</taxon>
        <taxon>eudicotyledons</taxon>
        <taxon>Gunneridae</taxon>
        <taxon>Pentapetalae</taxon>
        <taxon>rosids</taxon>
        <taxon>fabids</taxon>
        <taxon>Malpighiales</taxon>
        <taxon>Passifloraceae</taxon>
        <taxon>Turnera</taxon>
    </lineage>
</organism>
<proteinExistence type="inferred from homology"/>
<keyword evidence="3" id="KW-0653">Protein transport</keyword>
<dbReference type="GO" id="GO:0006406">
    <property type="term" value="P:mRNA export from nucleus"/>
    <property type="evidence" value="ECO:0007669"/>
    <property type="project" value="TreeGrafter"/>
</dbReference>
<dbReference type="PANTHER" id="PTHR13003:SF2">
    <property type="entry name" value="NUCLEAR PORE COMPLEX PROTEIN NUP107"/>
    <property type="match status" value="1"/>
</dbReference>
<keyword evidence="5 7" id="KW-0906">Nuclear pore complex</keyword>
<dbReference type="InterPro" id="IPR007252">
    <property type="entry name" value="Nup84/Nup107"/>
</dbReference>
<evidence type="ECO:0000313" key="9">
    <source>
        <dbReference type="EMBL" id="KAJ4839587.1"/>
    </source>
</evidence>
<evidence type="ECO:0000256" key="7">
    <source>
        <dbReference type="RuleBase" id="RU365072"/>
    </source>
</evidence>
<keyword evidence="1 7" id="KW-0813">Transport</keyword>
<feature type="compositionally biased region" description="Basic residues" evidence="8">
    <location>
        <begin position="23"/>
        <end position="32"/>
    </location>
</feature>
<keyword evidence="4 7" id="KW-0811">Translocation</keyword>
<evidence type="ECO:0000256" key="1">
    <source>
        <dbReference type="ARBA" id="ARBA00022448"/>
    </source>
</evidence>
<name>A0A9Q0FZV5_9ROSI</name>
<dbReference type="OrthoDB" id="3098at2759"/>
<evidence type="ECO:0000256" key="8">
    <source>
        <dbReference type="SAM" id="MobiDB-lite"/>
    </source>
</evidence>
<dbReference type="GO" id="GO:0017056">
    <property type="term" value="F:structural constituent of nuclear pore"/>
    <property type="evidence" value="ECO:0007669"/>
    <property type="project" value="UniProtKB-UniRule"/>
</dbReference>
<comment type="caution">
    <text evidence="9">The sequence shown here is derived from an EMBL/GenBank/DDBJ whole genome shotgun (WGS) entry which is preliminary data.</text>
</comment>
<dbReference type="Pfam" id="PF04121">
    <property type="entry name" value="Nup84_Nup100"/>
    <property type="match status" value="1"/>
</dbReference>
<dbReference type="GO" id="GO:0031965">
    <property type="term" value="C:nuclear membrane"/>
    <property type="evidence" value="ECO:0007669"/>
    <property type="project" value="UniProtKB-SubCell"/>
</dbReference>
<evidence type="ECO:0000256" key="5">
    <source>
        <dbReference type="ARBA" id="ARBA00023132"/>
    </source>
</evidence>
<keyword evidence="2" id="KW-0509">mRNA transport</keyword>
<reference evidence="9" key="2">
    <citation type="journal article" date="2023" name="Plants (Basel)">
        <title>Annotation of the Turnera subulata (Passifloraceae) Draft Genome Reveals the S-Locus Evolved after the Divergence of Turneroideae from Passifloroideae in a Stepwise Manner.</title>
        <authorList>
            <person name="Henning P.M."/>
            <person name="Roalson E.H."/>
            <person name="Mir W."/>
            <person name="McCubbin A.G."/>
            <person name="Shore J.S."/>
        </authorList>
    </citation>
    <scope>NUCLEOTIDE SEQUENCE</scope>
    <source>
        <strain evidence="9">F60SS</strain>
    </source>
</reference>
<comment type="function">
    <text evidence="7">Functions as a component of the nuclear pore complex (NPC).</text>
</comment>
<dbReference type="PANTHER" id="PTHR13003">
    <property type="entry name" value="NUP107-RELATED"/>
    <property type="match status" value="1"/>
</dbReference>
<comment type="subcellular location">
    <subcellularLocation>
        <location evidence="7">Nucleus</location>
        <location evidence="7">Nuclear pore complex</location>
    </subcellularLocation>
    <subcellularLocation>
        <location evidence="7">Nucleus membrane</location>
    </subcellularLocation>
</comment>